<reference evidence="2" key="2">
    <citation type="submission" date="2024-04" db="EMBL/GenBank/DDBJ databases">
        <authorList>
            <person name="Chen Y."/>
            <person name="Shah S."/>
            <person name="Dougan E. K."/>
            <person name="Thang M."/>
            <person name="Chan C."/>
        </authorList>
    </citation>
    <scope>NUCLEOTIDE SEQUENCE [LARGE SCALE GENOMIC DNA]</scope>
</reference>
<evidence type="ECO:0000313" key="3">
    <source>
        <dbReference type="EMBL" id="CAL4768466.1"/>
    </source>
</evidence>
<dbReference type="InterPro" id="IPR009091">
    <property type="entry name" value="RCC1/BLIP-II"/>
</dbReference>
<comment type="caution">
    <text evidence="1">The sequence shown here is derived from an EMBL/GenBank/DDBJ whole genome shotgun (WGS) entry which is preliminary data.</text>
</comment>
<dbReference type="EMBL" id="CAMXCT030000613">
    <property type="protein sequence ID" value="CAL4768466.1"/>
    <property type="molecule type" value="Genomic_DNA"/>
</dbReference>
<dbReference type="AlphaFoldDB" id="A0A9P1FL11"/>
<gene>
    <name evidence="1" type="ORF">C1SCF055_LOCUS8971</name>
</gene>
<dbReference type="InterPro" id="IPR051553">
    <property type="entry name" value="Ran_GTPase-activating"/>
</dbReference>
<accession>A0A9P1FL11</accession>
<name>A0A9P1FL11_9DINO</name>
<protein>
    <submittedName>
        <fullName evidence="3">Dioxygenase cdmA (Chrodrimanin B biosynthesi s cluster protein A)</fullName>
    </submittedName>
</protein>
<dbReference type="OrthoDB" id="430444at2759"/>
<dbReference type="EMBL" id="CAMXCT010000613">
    <property type="protein sequence ID" value="CAI3981154.1"/>
    <property type="molecule type" value="Genomic_DNA"/>
</dbReference>
<sequence>MPFLLRGDLLVPPLVRLKGSSSSMEVAEVLKRDGVVVLESRSDAETVRAAFKELEQGRMAAGQSVRFGDSTQLLKRPLDPLEEPALSKLAKDPLILAAAELARQEHGEGSHHSIAWEVRLLILSSGMPEGDMHRDVVDTSSIPLKRPLQWGLNTIWAVDDFTQENGATRFVPGSHSSAAPQGHWLGDRVEAALSARAAEMRPGSVVIYYASTLHGSGENQSPAARTGCFKVRGFGFGSEDVFQQVPQEEGPFMLISADGQVVKPSTRLNELNDLQTVSNDVTLTVLAHPVQQVASTRTAFAVITSAGSVLAWGDADMGGDTKGAQKDLMTNVSRIYANSFAFAALKTDASVVTWGLPTGGGDSRAVRASLSGVRDICSTRLAFAALKTDGSVVTWGAATYGGEAPDLPSGSSGEPVAIRSIRATDSAFAALRADATVIAWGDATGGGDAQSVQSDLQGVTELYACKYAFAAVTKQGFGIVCWGSAIATGNVKCSLEVPVRHISSTSSAFAALDAAGTVRCWGDPSSGGEMATEATEATEIFGNEVAFAALKKDGSVVTWGGHYLDLELTGSSKTLEQLSSGICHVSATCLAFAALKHDASVVTWGHRNRGGDSTQVSHLLVGVRQLCSTDNAFAAVTQQGRVVTWGVKDSGGDSSSMEIFLQSDVHQVFSTCNAFMAVKYDGSIVTWGGRRSGGDASAVAKQLQVASVR</sequence>
<dbReference type="Gene3D" id="2.130.10.30">
    <property type="entry name" value="Regulator of chromosome condensation 1/beta-lactamase-inhibitor protein II"/>
    <property type="match status" value="2"/>
</dbReference>
<dbReference type="EMBL" id="CAMXCT020000613">
    <property type="protein sequence ID" value="CAL1134529.1"/>
    <property type="molecule type" value="Genomic_DNA"/>
</dbReference>
<reference evidence="1" key="1">
    <citation type="submission" date="2022-10" db="EMBL/GenBank/DDBJ databases">
        <authorList>
            <person name="Chen Y."/>
            <person name="Dougan E. K."/>
            <person name="Chan C."/>
            <person name="Rhodes N."/>
            <person name="Thang M."/>
        </authorList>
    </citation>
    <scope>NUCLEOTIDE SEQUENCE</scope>
</reference>
<keyword evidence="3" id="KW-0223">Dioxygenase</keyword>
<dbReference type="PANTHER" id="PTHR45982">
    <property type="entry name" value="REGULATOR OF CHROMOSOME CONDENSATION"/>
    <property type="match status" value="1"/>
</dbReference>
<proteinExistence type="predicted"/>
<dbReference type="Gene3D" id="2.60.120.620">
    <property type="entry name" value="q2cbj1_9rhob like domain"/>
    <property type="match status" value="1"/>
</dbReference>
<dbReference type="SUPFAM" id="SSF50985">
    <property type="entry name" value="RCC1/BLIP-II"/>
    <property type="match status" value="3"/>
</dbReference>
<dbReference type="Pfam" id="PF05721">
    <property type="entry name" value="PhyH"/>
    <property type="match status" value="1"/>
</dbReference>
<dbReference type="InterPro" id="IPR008775">
    <property type="entry name" value="Phytyl_CoA_dOase-like"/>
</dbReference>
<dbReference type="PANTHER" id="PTHR45982:SF1">
    <property type="entry name" value="REGULATOR OF CHROMOSOME CONDENSATION"/>
    <property type="match status" value="1"/>
</dbReference>
<dbReference type="GO" id="GO:0051213">
    <property type="term" value="F:dioxygenase activity"/>
    <property type="evidence" value="ECO:0007669"/>
    <property type="project" value="UniProtKB-KW"/>
</dbReference>
<organism evidence="1">
    <name type="scientific">Cladocopium goreaui</name>
    <dbReference type="NCBI Taxonomy" id="2562237"/>
    <lineage>
        <taxon>Eukaryota</taxon>
        <taxon>Sar</taxon>
        <taxon>Alveolata</taxon>
        <taxon>Dinophyceae</taxon>
        <taxon>Suessiales</taxon>
        <taxon>Symbiodiniaceae</taxon>
        <taxon>Cladocopium</taxon>
    </lineage>
</organism>
<evidence type="ECO:0000313" key="4">
    <source>
        <dbReference type="Proteomes" id="UP001152797"/>
    </source>
</evidence>
<keyword evidence="3" id="KW-0560">Oxidoreductase</keyword>
<evidence type="ECO:0000313" key="2">
    <source>
        <dbReference type="EMBL" id="CAL1134529.1"/>
    </source>
</evidence>
<dbReference type="Proteomes" id="UP001152797">
    <property type="component" value="Unassembled WGS sequence"/>
</dbReference>
<dbReference type="SUPFAM" id="SSF51197">
    <property type="entry name" value="Clavaminate synthase-like"/>
    <property type="match status" value="1"/>
</dbReference>
<keyword evidence="4" id="KW-1185">Reference proteome</keyword>
<evidence type="ECO:0000313" key="1">
    <source>
        <dbReference type="EMBL" id="CAI3981154.1"/>
    </source>
</evidence>